<protein>
    <submittedName>
        <fullName evidence="2">CU044_2847 family protein</fullName>
    </submittedName>
</protein>
<evidence type="ECO:0000259" key="1">
    <source>
        <dbReference type="Pfam" id="PF19493"/>
    </source>
</evidence>
<comment type="caution">
    <text evidence="2">The sequence shown here is derived from an EMBL/GenBank/DDBJ whole genome shotgun (WGS) entry which is preliminary data.</text>
</comment>
<dbReference type="NCBIfam" id="NF041216">
    <property type="entry name" value="CU044_2847_fam"/>
    <property type="match status" value="1"/>
</dbReference>
<keyword evidence="3" id="KW-1185">Reference proteome</keyword>
<dbReference type="EMBL" id="JBIAFJ010000002">
    <property type="protein sequence ID" value="MFE9169010.1"/>
    <property type="molecule type" value="Genomic_DNA"/>
</dbReference>
<evidence type="ECO:0000313" key="3">
    <source>
        <dbReference type="Proteomes" id="UP001601197"/>
    </source>
</evidence>
<feature type="domain" description="Trypsin-co-occurring" evidence="1">
    <location>
        <begin position="5"/>
        <end position="100"/>
    </location>
</feature>
<gene>
    <name evidence="2" type="ORF">ACFYNZ_05685</name>
</gene>
<dbReference type="Pfam" id="PF19493">
    <property type="entry name" value="Trypco1"/>
    <property type="match status" value="1"/>
</dbReference>
<evidence type="ECO:0000313" key="2">
    <source>
        <dbReference type="EMBL" id="MFE9169010.1"/>
    </source>
</evidence>
<dbReference type="RefSeq" id="WP_388343675.1">
    <property type="nucleotide sequence ID" value="NZ_JBIAFJ010000002.1"/>
</dbReference>
<name>A0ABW6KM95_9ACTN</name>
<organism evidence="2 3">
    <name type="scientific">Streptomyces kebangsaanensis</name>
    <dbReference type="NCBI Taxonomy" id="864058"/>
    <lineage>
        <taxon>Bacteria</taxon>
        <taxon>Bacillati</taxon>
        <taxon>Actinomycetota</taxon>
        <taxon>Actinomycetes</taxon>
        <taxon>Kitasatosporales</taxon>
        <taxon>Streptomycetaceae</taxon>
        <taxon>Streptomyces</taxon>
    </lineage>
</organism>
<accession>A0ABW6KM95</accession>
<dbReference type="Proteomes" id="UP001601197">
    <property type="component" value="Unassembled WGS sequence"/>
</dbReference>
<proteinExistence type="predicted"/>
<sequence length="105" mass="11178">MTDFAVRDKTEVLVDFPVRQGVKQVALTPADVAQRSGEAIDSAMATIRNMAEKLADAVNDLARRPDEMEVEFGLTFDAQAGALIAKAGVEAALTVRLSWSAGTPT</sequence>
<dbReference type="InterPro" id="IPR045794">
    <property type="entry name" value="Trypco1"/>
</dbReference>
<reference evidence="2 3" key="1">
    <citation type="submission" date="2024-10" db="EMBL/GenBank/DDBJ databases">
        <title>The Natural Products Discovery Center: Release of the First 8490 Sequenced Strains for Exploring Actinobacteria Biosynthetic Diversity.</title>
        <authorList>
            <person name="Kalkreuter E."/>
            <person name="Kautsar S.A."/>
            <person name="Yang D."/>
            <person name="Bader C.D."/>
            <person name="Teijaro C.N."/>
            <person name="Fluegel L."/>
            <person name="Davis C.M."/>
            <person name="Simpson J.R."/>
            <person name="Lauterbach L."/>
            <person name="Steele A.D."/>
            <person name="Gui C."/>
            <person name="Meng S."/>
            <person name="Li G."/>
            <person name="Viehrig K."/>
            <person name="Ye F."/>
            <person name="Su P."/>
            <person name="Kiefer A.F."/>
            <person name="Nichols A."/>
            <person name="Cepeda A.J."/>
            <person name="Yan W."/>
            <person name="Fan B."/>
            <person name="Jiang Y."/>
            <person name="Adhikari A."/>
            <person name="Zheng C.-J."/>
            <person name="Schuster L."/>
            <person name="Cowan T.M."/>
            <person name="Smanski M.J."/>
            <person name="Chevrette M.G."/>
            <person name="De Carvalho L.P.S."/>
            <person name="Shen B."/>
        </authorList>
    </citation>
    <scope>NUCLEOTIDE SEQUENCE [LARGE SCALE GENOMIC DNA]</scope>
    <source>
        <strain evidence="2 3">NPDC007147</strain>
    </source>
</reference>